<dbReference type="Proteomes" id="UP000001396">
    <property type="component" value="Unassembled WGS sequence"/>
</dbReference>
<keyword evidence="5" id="KW-1185">Reference proteome</keyword>
<sequence length="532" mass="61697">MKQLSFQSILFDIYHNIHKDDIICPSHKREIEVLCVECQKLVCYKCSSTLHRNHQFITIDDIKESFIDKEEEDDDYENDSNEIDKDSVKEKEKLKDIDSDVEFEKNEYLSRILKVWKTMKIQSEQYQILKDKESAIAKTFSELHETLRITEHKLLRPINEIKEQVGNSIDSKLKEIQSLNTLVNIILKSISKDNNNQSNNNNNNNDNDNDVDNNNQVVGNDSEESNNDKYQLDSIIDSIYSTNTLSRFQHLHNETLFYNTQKDKNNNNNKNNKNNVDDYSILRLIQQYYNYYGGHYQHQQEDEQQDNNIAECVVDKEILSIDDSIQNLKVDPAKLEYLKNRYKELLNFVENDTPLNELDNLSDINTTPSVTNSSNNITIKNNSIIQIVNLSNSSNSVFSNDDSSDTNNNLNSSFNDLLLQNDNDEQQQQQQLSPLSQQQQQQPKQYIFSLGYDDGSVSLIDVSNSSIEIVSGDHVYIFGGLGFHKQYHRYSIKSRRIDYQAEMNGVAGDRDKWITIDHNDKSSRFECGAVLI</sequence>
<evidence type="ECO:0000313" key="4">
    <source>
        <dbReference type="EMBL" id="EFA85635.1"/>
    </source>
</evidence>
<feature type="compositionally biased region" description="Low complexity" evidence="2">
    <location>
        <begin position="193"/>
        <end position="220"/>
    </location>
</feature>
<dbReference type="InterPro" id="IPR047153">
    <property type="entry name" value="TRIM45/56/19-like"/>
</dbReference>
<dbReference type="EMBL" id="ADBJ01000004">
    <property type="protein sequence ID" value="EFA85635.1"/>
    <property type="molecule type" value="Genomic_DNA"/>
</dbReference>
<name>D3AYU5_HETP5</name>
<dbReference type="Gene3D" id="3.30.160.60">
    <property type="entry name" value="Classic Zinc Finger"/>
    <property type="match status" value="1"/>
</dbReference>
<dbReference type="InterPro" id="IPR000315">
    <property type="entry name" value="Znf_B-box"/>
</dbReference>
<dbReference type="PROSITE" id="PS50119">
    <property type="entry name" value="ZF_BBOX"/>
    <property type="match status" value="1"/>
</dbReference>
<dbReference type="GO" id="GO:0008270">
    <property type="term" value="F:zinc ion binding"/>
    <property type="evidence" value="ECO:0007669"/>
    <property type="project" value="UniProtKB-KW"/>
</dbReference>
<keyword evidence="1" id="KW-0862">Zinc</keyword>
<evidence type="ECO:0000259" key="3">
    <source>
        <dbReference type="PROSITE" id="PS50119"/>
    </source>
</evidence>
<dbReference type="RefSeq" id="XP_020437742.1">
    <property type="nucleotide sequence ID" value="XM_020571884.1"/>
</dbReference>
<organism evidence="4 5">
    <name type="scientific">Heterostelium pallidum (strain ATCC 26659 / Pp 5 / PN500)</name>
    <name type="common">Cellular slime mold</name>
    <name type="synonym">Polysphondylium pallidum</name>
    <dbReference type="NCBI Taxonomy" id="670386"/>
    <lineage>
        <taxon>Eukaryota</taxon>
        <taxon>Amoebozoa</taxon>
        <taxon>Evosea</taxon>
        <taxon>Eumycetozoa</taxon>
        <taxon>Dictyostelia</taxon>
        <taxon>Acytosteliales</taxon>
        <taxon>Acytosteliaceae</taxon>
        <taxon>Heterostelium</taxon>
    </lineage>
</organism>
<dbReference type="AlphaFoldDB" id="D3AYU5"/>
<dbReference type="CDD" id="cd19756">
    <property type="entry name" value="Bbox2"/>
    <property type="match status" value="1"/>
</dbReference>
<evidence type="ECO:0000256" key="1">
    <source>
        <dbReference type="PROSITE-ProRule" id="PRU00024"/>
    </source>
</evidence>
<dbReference type="SUPFAM" id="SSF57845">
    <property type="entry name" value="B-box zinc-binding domain"/>
    <property type="match status" value="1"/>
</dbReference>
<evidence type="ECO:0000313" key="5">
    <source>
        <dbReference type="Proteomes" id="UP000001396"/>
    </source>
</evidence>
<dbReference type="PANTHER" id="PTHR25462">
    <property type="entry name" value="BONUS, ISOFORM C-RELATED"/>
    <property type="match status" value="1"/>
</dbReference>
<dbReference type="PANTHER" id="PTHR25462:SF296">
    <property type="entry name" value="MEIOTIC P26, ISOFORM F"/>
    <property type="match status" value="1"/>
</dbReference>
<dbReference type="SMART" id="SM00336">
    <property type="entry name" value="BBOX"/>
    <property type="match status" value="1"/>
</dbReference>
<evidence type="ECO:0000256" key="2">
    <source>
        <dbReference type="SAM" id="MobiDB-lite"/>
    </source>
</evidence>
<dbReference type="GeneID" id="31356395"/>
<feature type="domain" description="B box-type" evidence="3">
    <location>
        <begin position="19"/>
        <end position="59"/>
    </location>
</feature>
<accession>D3AYU5</accession>
<protein>
    <recommendedName>
        <fullName evidence="3">B box-type domain-containing protein</fullName>
    </recommendedName>
</protein>
<comment type="caution">
    <text evidence="4">The sequence shown here is derived from an EMBL/GenBank/DDBJ whole genome shotgun (WGS) entry which is preliminary data.</text>
</comment>
<dbReference type="InParanoid" id="D3AYU5"/>
<feature type="region of interest" description="Disordered" evidence="2">
    <location>
        <begin position="192"/>
        <end position="229"/>
    </location>
</feature>
<keyword evidence="1" id="KW-0479">Metal-binding</keyword>
<gene>
    <name evidence="4" type="ORF">PPL_00864</name>
</gene>
<proteinExistence type="predicted"/>
<reference evidence="4 5" key="1">
    <citation type="journal article" date="2011" name="Genome Res.">
        <title>Phylogeny-wide analysis of social amoeba genomes highlights ancient origins for complex intercellular communication.</title>
        <authorList>
            <person name="Heidel A.J."/>
            <person name="Lawal H.M."/>
            <person name="Felder M."/>
            <person name="Schilde C."/>
            <person name="Helps N.R."/>
            <person name="Tunggal B."/>
            <person name="Rivero F."/>
            <person name="John U."/>
            <person name="Schleicher M."/>
            <person name="Eichinger L."/>
            <person name="Platzer M."/>
            <person name="Noegel A.A."/>
            <person name="Schaap P."/>
            <person name="Gloeckner G."/>
        </authorList>
    </citation>
    <scope>NUCLEOTIDE SEQUENCE [LARGE SCALE GENOMIC DNA]</scope>
    <source>
        <strain evidence="5">ATCC 26659 / Pp 5 / PN500</strain>
    </source>
</reference>
<feature type="region of interest" description="Disordered" evidence="2">
    <location>
        <begin position="396"/>
        <end position="416"/>
    </location>
</feature>
<keyword evidence="1" id="KW-0863">Zinc-finger</keyword>
<dbReference type="Pfam" id="PF00643">
    <property type="entry name" value="zf-B_box"/>
    <property type="match status" value="1"/>
</dbReference>